<feature type="domain" description="ACT" evidence="11">
    <location>
        <begin position="189"/>
        <end position="266"/>
    </location>
</feature>
<dbReference type="GO" id="GO:0004664">
    <property type="term" value="F:prephenate dehydratase activity"/>
    <property type="evidence" value="ECO:0007669"/>
    <property type="project" value="UniProtKB-UniRule"/>
</dbReference>
<dbReference type="Proteomes" id="UP000318834">
    <property type="component" value="Unassembled WGS sequence"/>
</dbReference>
<comment type="catalytic activity">
    <reaction evidence="8 9">
        <text>prephenate + H(+) = 3-phenylpyruvate + CO2 + H2O</text>
        <dbReference type="Rhea" id="RHEA:21648"/>
        <dbReference type="ChEBI" id="CHEBI:15377"/>
        <dbReference type="ChEBI" id="CHEBI:15378"/>
        <dbReference type="ChEBI" id="CHEBI:16526"/>
        <dbReference type="ChEBI" id="CHEBI:18005"/>
        <dbReference type="ChEBI" id="CHEBI:29934"/>
        <dbReference type="EC" id="4.2.1.51"/>
    </reaction>
</comment>
<evidence type="ECO:0000256" key="5">
    <source>
        <dbReference type="ARBA" id="ARBA00023141"/>
    </source>
</evidence>
<evidence type="ECO:0000259" key="10">
    <source>
        <dbReference type="PROSITE" id="PS51171"/>
    </source>
</evidence>
<evidence type="ECO:0000256" key="9">
    <source>
        <dbReference type="RuleBase" id="RU361254"/>
    </source>
</evidence>
<dbReference type="PROSITE" id="PS00858">
    <property type="entry name" value="PREPHENATE_DEHYDR_2"/>
    <property type="match status" value="1"/>
</dbReference>
<accession>A0A537IJ37</accession>
<keyword evidence="5 9" id="KW-0057">Aromatic amino acid biosynthesis</keyword>
<dbReference type="InterPro" id="IPR018528">
    <property type="entry name" value="Preph_deHydtase_CS"/>
</dbReference>
<dbReference type="SUPFAM" id="SSF55021">
    <property type="entry name" value="ACT-like"/>
    <property type="match status" value="1"/>
</dbReference>
<dbReference type="SUPFAM" id="SSF53850">
    <property type="entry name" value="Periplasmic binding protein-like II"/>
    <property type="match status" value="1"/>
</dbReference>
<evidence type="ECO:0000256" key="8">
    <source>
        <dbReference type="ARBA" id="ARBA00047848"/>
    </source>
</evidence>
<reference evidence="12 13" key="1">
    <citation type="journal article" date="2019" name="Nat. Microbiol.">
        <title>Mediterranean grassland soil C-N compound turnover is dependent on rainfall and depth, and is mediated by genomically divergent microorganisms.</title>
        <authorList>
            <person name="Diamond S."/>
            <person name="Andeer P.F."/>
            <person name="Li Z."/>
            <person name="Crits-Christoph A."/>
            <person name="Burstein D."/>
            <person name="Anantharaman K."/>
            <person name="Lane K.R."/>
            <person name="Thomas B.C."/>
            <person name="Pan C."/>
            <person name="Northen T.R."/>
            <person name="Banfield J.F."/>
        </authorList>
    </citation>
    <scope>NUCLEOTIDE SEQUENCE [LARGE SCALE GENOMIC DNA]</scope>
    <source>
        <strain evidence="12">NP_8</strain>
    </source>
</reference>
<feature type="domain" description="Prephenate dehydratase" evidence="10">
    <location>
        <begin position="2"/>
        <end position="177"/>
    </location>
</feature>
<dbReference type="FunFam" id="3.30.70.260:FF:000012">
    <property type="entry name" value="Prephenate dehydratase"/>
    <property type="match status" value="1"/>
</dbReference>
<organism evidence="12 13">
    <name type="scientific">Candidatus Segetimicrobium genomatis</name>
    <dbReference type="NCBI Taxonomy" id="2569760"/>
    <lineage>
        <taxon>Bacteria</taxon>
        <taxon>Bacillati</taxon>
        <taxon>Candidatus Sysuimicrobiota</taxon>
        <taxon>Candidatus Sysuimicrobiia</taxon>
        <taxon>Candidatus Sysuimicrobiales</taxon>
        <taxon>Candidatus Segetimicrobiaceae</taxon>
        <taxon>Candidatus Segetimicrobium</taxon>
    </lineage>
</organism>
<evidence type="ECO:0000313" key="13">
    <source>
        <dbReference type="Proteomes" id="UP000318834"/>
    </source>
</evidence>
<comment type="caution">
    <text evidence="12">The sequence shown here is derived from an EMBL/GenBank/DDBJ whole genome shotgun (WGS) entry which is preliminary data.</text>
</comment>
<keyword evidence="6 9" id="KW-0584">Phenylalanine biosynthesis</keyword>
<dbReference type="AlphaFoldDB" id="A0A537IJ37"/>
<evidence type="ECO:0000256" key="2">
    <source>
        <dbReference type="ARBA" id="ARBA00013147"/>
    </source>
</evidence>
<dbReference type="PROSITE" id="PS51671">
    <property type="entry name" value="ACT"/>
    <property type="match status" value="1"/>
</dbReference>
<proteinExistence type="predicted"/>
<gene>
    <name evidence="9 12" type="primary">pheA</name>
    <name evidence="12" type="ORF">E6H05_12755</name>
</gene>
<evidence type="ECO:0000256" key="3">
    <source>
        <dbReference type="ARBA" id="ARBA00021872"/>
    </source>
</evidence>
<evidence type="ECO:0000256" key="4">
    <source>
        <dbReference type="ARBA" id="ARBA00022605"/>
    </source>
</evidence>
<dbReference type="EC" id="4.2.1.51" evidence="2 9"/>
<dbReference type="InterPro" id="IPR045865">
    <property type="entry name" value="ACT-like_dom_sf"/>
</dbReference>
<dbReference type="InterPro" id="IPR002912">
    <property type="entry name" value="ACT_dom"/>
</dbReference>
<keyword evidence="4 9" id="KW-0028">Amino-acid biosynthesis</keyword>
<evidence type="ECO:0000259" key="11">
    <source>
        <dbReference type="PROSITE" id="PS51671"/>
    </source>
</evidence>
<dbReference type="PROSITE" id="PS51171">
    <property type="entry name" value="PREPHENATE_DEHYDR_3"/>
    <property type="match status" value="1"/>
</dbReference>
<dbReference type="CDD" id="cd04905">
    <property type="entry name" value="ACT_CM-PDT"/>
    <property type="match status" value="1"/>
</dbReference>
<dbReference type="Gene3D" id="3.30.70.260">
    <property type="match status" value="1"/>
</dbReference>
<dbReference type="UniPathway" id="UPA00121">
    <property type="reaction ID" value="UER00345"/>
</dbReference>
<dbReference type="PANTHER" id="PTHR21022">
    <property type="entry name" value="PREPHENATE DEHYDRATASE P PROTEIN"/>
    <property type="match status" value="1"/>
</dbReference>
<name>A0A537IJ37_9BACT</name>
<keyword evidence="7 9" id="KW-0456">Lyase</keyword>
<dbReference type="NCBIfam" id="NF008865">
    <property type="entry name" value="PRK11898.1"/>
    <property type="match status" value="1"/>
</dbReference>
<evidence type="ECO:0000313" key="12">
    <source>
        <dbReference type="EMBL" id="TMI71295.1"/>
    </source>
</evidence>
<dbReference type="InterPro" id="IPR001086">
    <property type="entry name" value="Preph_deHydtase"/>
</dbReference>
<comment type="pathway">
    <text evidence="1 9">Amino-acid biosynthesis; L-phenylalanine biosynthesis; phenylpyruvate from prephenate: step 1/1.</text>
</comment>
<protein>
    <recommendedName>
        <fullName evidence="3 9">Prephenate dehydratase</fullName>
        <shortName evidence="9">PDT</shortName>
        <ecNumber evidence="2 9">4.2.1.51</ecNumber>
    </recommendedName>
</protein>
<dbReference type="CDD" id="cd13631">
    <property type="entry name" value="PBP2_Ct-PDT_like"/>
    <property type="match status" value="1"/>
</dbReference>
<sequence>MKVAFQGERGAYSEEAVTHLFGEAEALPRPTLRDVFDTVAAGRADRAVVPAENSQAGSINETYDLLLAHALFITGELDLRIRHCLMALPGQELRAIRRAYSHPQALAQCEAFLRQHGVEPVPAYDTAGSAKMVAERHLRGAAAIASVGAAHIYGLAVLAEGIETNPANYTKFLSLAPEPAPRIVGAKTSIVFTTQNIPGALYLALGAFATRSLNLTKLESRPRREVPWEYLFYVDFEGHQDDPPAAAALLDLSRVTVFLRILGSYPKSPTPLP</sequence>
<dbReference type="GO" id="GO:0009094">
    <property type="term" value="P:L-phenylalanine biosynthetic process"/>
    <property type="evidence" value="ECO:0007669"/>
    <property type="project" value="UniProtKB-UniPathway"/>
</dbReference>
<dbReference type="Gene3D" id="3.40.190.10">
    <property type="entry name" value="Periplasmic binding protein-like II"/>
    <property type="match status" value="2"/>
</dbReference>
<evidence type="ECO:0000256" key="7">
    <source>
        <dbReference type="ARBA" id="ARBA00023239"/>
    </source>
</evidence>
<dbReference type="EMBL" id="VBAP01000116">
    <property type="protein sequence ID" value="TMI71295.1"/>
    <property type="molecule type" value="Genomic_DNA"/>
</dbReference>
<evidence type="ECO:0000256" key="6">
    <source>
        <dbReference type="ARBA" id="ARBA00023222"/>
    </source>
</evidence>
<evidence type="ECO:0000256" key="1">
    <source>
        <dbReference type="ARBA" id="ARBA00004741"/>
    </source>
</evidence>
<dbReference type="Pfam" id="PF00800">
    <property type="entry name" value="PDT"/>
    <property type="match status" value="1"/>
</dbReference>
<dbReference type="PANTHER" id="PTHR21022:SF19">
    <property type="entry name" value="PREPHENATE DEHYDRATASE-RELATED"/>
    <property type="match status" value="1"/>
</dbReference>
<dbReference type="GO" id="GO:0005737">
    <property type="term" value="C:cytoplasm"/>
    <property type="evidence" value="ECO:0007669"/>
    <property type="project" value="TreeGrafter"/>
</dbReference>